<dbReference type="Proteomes" id="UP000554482">
    <property type="component" value="Unassembled WGS sequence"/>
</dbReference>
<name>A0A7J6V476_THATH</name>
<comment type="caution">
    <text evidence="2">The sequence shown here is derived from an EMBL/GenBank/DDBJ whole genome shotgun (WGS) entry which is preliminary data.</text>
</comment>
<evidence type="ECO:0000313" key="2">
    <source>
        <dbReference type="EMBL" id="KAF5179458.1"/>
    </source>
</evidence>
<dbReference type="AlphaFoldDB" id="A0A7J6V476"/>
<proteinExistence type="predicted"/>
<gene>
    <name evidence="2" type="ORF">FRX31_030955</name>
</gene>
<protein>
    <submittedName>
        <fullName evidence="2">Uncharacterized protein</fullName>
    </submittedName>
</protein>
<evidence type="ECO:0000256" key="1">
    <source>
        <dbReference type="SAM" id="MobiDB-lite"/>
    </source>
</evidence>
<feature type="compositionally biased region" description="Acidic residues" evidence="1">
    <location>
        <begin position="352"/>
        <end position="365"/>
    </location>
</feature>
<feature type="compositionally biased region" description="Low complexity" evidence="1">
    <location>
        <begin position="192"/>
        <end position="201"/>
    </location>
</feature>
<dbReference type="EMBL" id="JABWDY010038743">
    <property type="protein sequence ID" value="KAF5179458.1"/>
    <property type="molecule type" value="Genomic_DNA"/>
</dbReference>
<feature type="compositionally biased region" description="Basic residues" evidence="1">
    <location>
        <begin position="129"/>
        <end position="141"/>
    </location>
</feature>
<evidence type="ECO:0000313" key="3">
    <source>
        <dbReference type="Proteomes" id="UP000554482"/>
    </source>
</evidence>
<accession>A0A7J6V476</accession>
<organism evidence="2 3">
    <name type="scientific">Thalictrum thalictroides</name>
    <name type="common">Rue-anemone</name>
    <name type="synonym">Anemone thalictroides</name>
    <dbReference type="NCBI Taxonomy" id="46969"/>
    <lineage>
        <taxon>Eukaryota</taxon>
        <taxon>Viridiplantae</taxon>
        <taxon>Streptophyta</taxon>
        <taxon>Embryophyta</taxon>
        <taxon>Tracheophyta</taxon>
        <taxon>Spermatophyta</taxon>
        <taxon>Magnoliopsida</taxon>
        <taxon>Ranunculales</taxon>
        <taxon>Ranunculaceae</taxon>
        <taxon>Thalictroideae</taxon>
        <taxon>Thalictrum</taxon>
    </lineage>
</organism>
<feature type="region of interest" description="Disordered" evidence="1">
    <location>
        <begin position="128"/>
        <end position="209"/>
    </location>
</feature>
<feature type="region of interest" description="Disordered" evidence="1">
    <location>
        <begin position="348"/>
        <end position="367"/>
    </location>
</feature>
<keyword evidence="3" id="KW-1185">Reference proteome</keyword>
<sequence>MSIEVEEDNSDHDEDDIEMGTNVELNIDSQHDVEENIDDDLVGLSNISGDEDSETEVVCDVPHSNKLIKRGDPVDILKFGALTWEAKRKLVPYLNYLFVTPREKNQGLPIAEIVEFDPNDPIVLAVSIRKPKEKKNSKMPPKKLPSTPSSIFFSMKKDSNSVTESANQSKKRKANSSDVELPPVTTGSNEASPVVSVPSSSQRDKDAIEADDARRAVKFVPEYKCRDQPISIIDKAWGDGEMASCILEGSILPHDREGISHRDIHVDFKNYERNAYQIVKDRCKFEKREKELLDLNVTWRTMAYKCQMRALKREALIKETVPDFDVDADEDELLAQGIAQMDADDKKLAEEGSAEENAEDGEEVGNELSTLYGKSSSIELVVAPENVVAHKEI</sequence>
<reference evidence="2 3" key="1">
    <citation type="submission" date="2020-06" db="EMBL/GenBank/DDBJ databases">
        <title>Transcriptomic and genomic resources for Thalictrum thalictroides and T. hernandezii: Facilitating candidate gene discovery in an emerging model plant lineage.</title>
        <authorList>
            <person name="Arias T."/>
            <person name="Riano-Pachon D.M."/>
            <person name="Di Stilio V.S."/>
        </authorList>
    </citation>
    <scope>NUCLEOTIDE SEQUENCE [LARGE SCALE GENOMIC DNA]</scope>
    <source>
        <strain evidence="3">cv. WT478/WT964</strain>
        <tissue evidence="2">Leaves</tissue>
    </source>
</reference>